<evidence type="ECO:0000256" key="9">
    <source>
        <dbReference type="SAM" id="Phobius"/>
    </source>
</evidence>
<dbReference type="RefSeq" id="WP_106729623.1">
    <property type="nucleotide sequence ID" value="NZ_PXYG01000003.1"/>
</dbReference>
<comment type="caution">
    <text evidence="10">The sequence shown here is derived from an EMBL/GenBank/DDBJ whole genome shotgun (WGS) entry which is preliminary data.</text>
</comment>
<organism evidence="10 11">
    <name type="scientific">Zobellella endophytica</name>
    <dbReference type="NCBI Taxonomy" id="2116700"/>
    <lineage>
        <taxon>Bacteria</taxon>
        <taxon>Pseudomonadati</taxon>
        <taxon>Pseudomonadota</taxon>
        <taxon>Gammaproteobacteria</taxon>
        <taxon>Aeromonadales</taxon>
        <taxon>Aeromonadaceae</taxon>
        <taxon>Zobellella</taxon>
    </lineage>
</organism>
<evidence type="ECO:0000256" key="8">
    <source>
        <dbReference type="ARBA" id="ARBA00035655"/>
    </source>
</evidence>
<comment type="similarity">
    <text evidence="8">Belongs to the TsuA/YedE (TC 9.B.102) family.</text>
</comment>
<dbReference type="Proteomes" id="UP000240243">
    <property type="component" value="Unassembled WGS sequence"/>
</dbReference>
<keyword evidence="6 9" id="KW-1133">Transmembrane helix</keyword>
<protein>
    <submittedName>
        <fullName evidence="10">Uncharacterized protein</fullName>
    </submittedName>
</protein>
<name>A0A2P7R6C2_9GAMM</name>
<keyword evidence="2" id="KW-0813">Transport</keyword>
<evidence type="ECO:0000256" key="3">
    <source>
        <dbReference type="ARBA" id="ARBA00022475"/>
    </source>
</evidence>
<keyword evidence="11" id="KW-1185">Reference proteome</keyword>
<gene>
    <name evidence="10" type="ORF">C7H85_10325</name>
</gene>
<evidence type="ECO:0000256" key="1">
    <source>
        <dbReference type="ARBA" id="ARBA00004429"/>
    </source>
</evidence>
<keyword evidence="4" id="KW-0997">Cell inner membrane</keyword>
<proteinExistence type="inferred from homology"/>
<reference evidence="10 11" key="1">
    <citation type="submission" date="2018-03" db="EMBL/GenBank/DDBJ databases">
        <title>The draft genome of Zobellella sp. 59N8.</title>
        <authorList>
            <person name="Liu L."/>
            <person name="Li L."/>
            <person name="Zhang X."/>
            <person name="Liang L."/>
            <person name="Wang T."/>
        </authorList>
    </citation>
    <scope>NUCLEOTIDE SEQUENCE [LARGE SCALE GENOMIC DNA]</scope>
    <source>
        <strain evidence="10 11">59N8</strain>
    </source>
</reference>
<dbReference type="Pfam" id="PF04143">
    <property type="entry name" value="Sulf_transp"/>
    <property type="match status" value="1"/>
</dbReference>
<comment type="subcellular location">
    <subcellularLocation>
        <location evidence="1">Cell inner membrane</location>
        <topology evidence="1">Multi-pass membrane protein</topology>
    </subcellularLocation>
</comment>
<evidence type="ECO:0000256" key="2">
    <source>
        <dbReference type="ARBA" id="ARBA00022448"/>
    </source>
</evidence>
<feature type="transmembrane region" description="Helical" evidence="9">
    <location>
        <begin position="6"/>
        <end position="28"/>
    </location>
</feature>
<sequence>MTIVNFTPWTALLGGVLIGGAALLLLIVGGRIAGISGIVAGIGGLPDKGWRLAFVAGLVLVPFVLFGSGLAEAPSLDAFSWPRLLLAGLLVGIGTRLGNGCTSGHGICGMGRLSLRSMVATLVFIAAGIATVGLLGMGVS</sequence>
<dbReference type="PANTHER" id="PTHR30574">
    <property type="entry name" value="INNER MEMBRANE PROTEIN YEDE"/>
    <property type="match status" value="1"/>
</dbReference>
<evidence type="ECO:0000313" key="10">
    <source>
        <dbReference type="EMBL" id="PSJ45760.1"/>
    </source>
</evidence>
<dbReference type="OrthoDB" id="9814020at2"/>
<feature type="transmembrane region" description="Helical" evidence="9">
    <location>
        <begin position="119"/>
        <end position="139"/>
    </location>
</feature>
<accession>A0A2P7R6C2</accession>
<feature type="transmembrane region" description="Helical" evidence="9">
    <location>
        <begin position="49"/>
        <end position="68"/>
    </location>
</feature>
<evidence type="ECO:0000313" key="11">
    <source>
        <dbReference type="Proteomes" id="UP000240243"/>
    </source>
</evidence>
<keyword evidence="5 9" id="KW-0812">Transmembrane</keyword>
<dbReference type="GO" id="GO:0005886">
    <property type="term" value="C:plasma membrane"/>
    <property type="evidence" value="ECO:0007669"/>
    <property type="project" value="UniProtKB-SubCell"/>
</dbReference>
<evidence type="ECO:0000256" key="7">
    <source>
        <dbReference type="ARBA" id="ARBA00023136"/>
    </source>
</evidence>
<dbReference type="InterPro" id="IPR007272">
    <property type="entry name" value="Sulf_transp_TsuA/YedE"/>
</dbReference>
<keyword evidence="7 9" id="KW-0472">Membrane</keyword>
<evidence type="ECO:0000256" key="6">
    <source>
        <dbReference type="ARBA" id="ARBA00022989"/>
    </source>
</evidence>
<dbReference type="AlphaFoldDB" id="A0A2P7R6C2"/>
<evidence type="ECO:0000256" key="4">
    <source>
        <dbReference type="ARBA" id="ARBA00022519"/>
    </source>
</evidence>
<keyword evidence="3" id="KW-1003">Cell membrane</keyword>
<dbReference type="EMBL" id="PXYG01000003">
    <property type="protein sequence ID" value="PSJ45760.1"/>
    <property type="molecule type" value="Genomic_DNA"/>
</dbReference>
<dbReference type="PANTHER" id="PTHR30574:SF1">
    <property type="entry name" value="SULPHUR TRANSPORT DOMAIN-CONTAINING PROTEIN"/>
    <property type="match status" value="1"/>
</dbReference>
<evidence type="ECO:0000256" key="5">
    <source>
        <dbReference type="ARBA" id="ARBA00022692"/>
    </source>
</evidence>
<feature type="transmembrane region" description="Helical" evidence="9">
    <location>
        <begin position="80"/>
        <end position="98"/>
    </location>
</feature>